<comment type="caution">
    <text evidence="1">The sequence shown here is derived from an EMBL/GenBank/DDBJ whole genome shotgun (WGS) entry which is preliminary data.</text>
</comment>
<dbReference type="InterPro" id="IPR027417">
    <property type="entry name" value="P-loop_NTPase"/>
</dbReference>
<dbReference type="Pfam" id="PF13671">
    <property type="entry name" value="AAA_33"/>
    <property type="match status" value="1"/>
</dbReference>
<reference evidence="1 2" key="1">
    <citation type="submission" date="2017-11" db="EMBL/GenBank/DDBJ databases">
        <title>Rhodohalobacter 15182 sp. nov., isolated from a salt lake.</title>
        <authorList>
            <person name="Han S."/>
        </authorList>
    </citation>
    <scope>NUCLEOTIDE SEQUENCE [LARGE SCALE GENOMIC DNA]</scope>
    <source>
        <strain evidence="1 2">15182</strain>
    </source>
</reference>
<dbReference type="InterPro" id="IPR011009">
    <property type="entry name" value="Kinase-like_dom_sf"/>
</dbReference>
<dbReference type="Proteomes" id="UP000233398">
    <property type="component" value="Unassembled WGS sequence"/>
</dbReference>
<proteinExistence type="predicted"/>
<dbReference type="PANTHER" id="PTHR43883">
    <property type="entry name" value="SLR0207 PROTEIN"/>
    <property type="match status" value="1"/>
</dbReference>
<dbReference type="SUPFAM" id="SSF52540">
    <property type="entry name" value="P-loop containing nucleoside triphosphate hydrolases"/>
    <property type="match status" value="1"/>
</dbReference>
<protein>
    <submittedName>
        <fullName evidence="1">Phosphotransferase</fullName>
    </submittedName>
</protein>
<gene>
    <name evidence="1" type="ORF">CWD77_15325</name>
</gene>
<dbReference type="RefSeq" id="WP_101074485.1">
    <property type="nucleotide sequence ID" value="NZ_PISP01000007.1"/>
</dbReference>
<dbReference type="PANTHER" id="PTHR43883:SF1">
    <property type="entry name" value="GLUCONOKINASE"/>
    <property type="match status" value="1"/>
</dbReference>
<dbReference type="EMBL" id="PISP01000007">
    <property type="protein sequence ID" value="PKD42410.1"/>
    <property type="molecule type" value="Genomic_DNA"/>
</dbReference>
<dbReference type="OrthoDB" id="9810277at2"/>
<name>A0A2N0VE22_9BACT</name>
<organism evidence="1 2">
    <name type="scientific">Rhodohalobacter barkolensis</name>
    <dbReference type="NCBI Taxonomy" id="2053187"/>
    <lineage>
        <taxon>Bacteria</taxon>
        <taxon>Pseudomonadati</taxon>
        <taxon>Balneolota</taxon>
        <taxon>Balneolia</taxon>
        <taxon>Balneolales</taxon>
        <taxon>Balneolaceae</taxon>
        <taxon>Rhodohalobacter</taxon>
    </lineage>
</organism>
<evidence type="ECO:0000313" key="1">
    <source>
        <dbReference type="EMBL" id="PKD42410.1"/>
    </source>
</evidence>
<evidence type="ECO:0000313" key="2">
    <source>
        <dbReference type="Proteomes" id="UP000233398"/>
    </source>
</evidence>
<keyword evidence="2" id="KW-1185">Reference proteome</keyword>
<keyword evidence="1" id="KW-0808">Transferase</keyword>
<dbReference type="GO" id="GO:0016740">
    <property type="term" value="F:transferase activity"/>
    <property type="evidence" value="ECO:0007669"/>
    <property type="project" value="UniProtKB-KW"/>
</dbReference>
<dbReference type="Gene3D" id="3.90.1200.10">
    <property type="match status" value="1"/>
</dbReference>
<dbReference type="InterPro" id="IPR052732">
    <property type="entry name" value="Cell-binding_unc_protein"/>
</dbReference>
<dbReference type="Gene3D" id="3.40.50.300">
    <property type="entry name" value="P-loop containing nucleotide triphosphate hydrolases"/>
    <property type="match status" value="1"/>
</dbReference>
<dbReference type="AlphaFoldDB" id="A0A2N0VE22"/>
<dbReference type="SUPFAM" id="SSF56112">
    <property type="entry name" value="Protein kinase-like (PK-like)"/>
    <property type="match status" value="1"/>
</dbReference>
<accession>A0A2N0VE22</accession>
<sequence length="536" mass="62992">MSKSNSESESRNSLWEFLENREVYPHKPERVKHIQTHISHVFIAPPFVYKIKKSIDFGFLDYSTLEKRKHYCEREVALNRRLCSDIYLGVIPISKKENTFTFNSDNPDEVVEYAVKMKMLDEEYFLYSYIENGSLTNQHLDRVADKLAKFYLQQEPKDDVLQYGEIEQIRFNTDENFEQTESYIGKTIENEEYQAIKYFTDQYFEKNQSLFNRRVTQKRIVDGHGDLHLEHIHIRPESICIYDCIEFNERFRCGDLAADLAYLAMDLDFQECRNESRYFVEQMAQKLDDPDLSKMIDFYKCYRGYVKGKVKSLQSGGEENSPKKKKQLQKIANDYFHLSLRYALLGSHPVLLIFMGRIGTGKSTLAEHLANILKIDYFSSDRIRKTLAGLPLYKRPDSSAREKLYSAEMSQKTYRQLFKKINTHLGSGKSAILDATFSLRSQRKEFENHLESIQANYLFIEAQASDETILDRLKTRETEKDTVSDARLEDFEMLTGKYESPKELSESHLISVSTKNRLPETLENLYKKLVDHHLRR</sequence>